<feature type="compositionally biased region" description="Polar residues" evidence="1">
    <location>
        <begin position="219"/>
        <end position="229"/>
    </location>
</feature>
<feature type="compositionally biased region" description="Basic and acidic residues" evidence="1">
    <location>
        <begin position="794"/>
        <end position="814"/>
    </location>
</feature>
<feature type="region of interest" description="Disordered" evidence="1">
    <location>
        <begin position="148"/>
        <end position="234"/>
    </location>
</feature>
<dbReference type="EMBL" id="CP143784">
    <property type="protein sequence ID" value="WVN85489.1"/>
    <property type="molecule type" value="Genomic_DNA"/>
</dbReference>
<dbReference type="AlphaFoldDB" id="A0AAJ8JNJ0"/>
<dbReference type="Proteomes" id="UP000094043">
    <property type="component" value="Chromosome 1"/>
</dbReference>
<feature type="compositionally biased region" description="Low complexity" evidence="1">
    <location>
        <begin position="729"/>
        <end position="741"/>
    </location>
</feature>
<feature type="compositionally biased region" description="Basic and acidic residues" evidence="1">
    <location>
        <begin position="751"/>
        <end position="760"/>
    </location>
</feature>
<keyword evidence="3" id="KW-1185">Reference proteome</keyword>
<dbReference type="Gene3D" id="3.90.70.10">
    <property type="entry name" value="Cysteine proteinases"/>
    <property type="match status" value="1"/>
</dbReference>
<feature type="compositionally biased region" description="Basic and acidic residues" evidence="1">
    <location>
        <begin position="174"/>
        <end position="185"/>
    </location>
</feature>
<name>A0AAJ8JNJ0_9TREE</name>
<gene>
    <name evidence="2" type="ORF">L203_100635</name>
</gene>
<protein>
    <recommendedName>
        <fullName evidence="4">Peptidase C19 ubiquitin carboxyl-terminal hydrolase domain-containing protein</fullName>
    </recommendedName>
</protein>
<dbReference type="SMART" id="SM00726">
    <property type="entry name" value="UIM"/>
    <property type="match status" value="2"/>
</dbReference>
<sequence>MSISQEVFDTLIDMGIGPTLAHEAASRYHNVGPAVDWCFGDGANWTAESQVTHGQSSKSSTSIHNVDTPVEQQEACSDTLMPSPRPPEILLQSNNPFLTTQNSGKSANSPVPQYQIAEHQVQSEPNSIDQIQKNDDLAQAIALSQQTAANTEPLNYQDEKRGQKQGLGPNSNDCDEKGNRQERNLRAGGAPPPSPQNEEIVPSYFGPSNKNNHDGSMSLVPSQNQNGNDVASKEDADLDKAIQESLMTASFHSASNVKDQKTIVPSKREEKAPLVFFSQSGDYTYAAHLLQAFVTIPEFCKRIQSALLPPCSEFAKNRGVLLNELLKAAETETNSFMFVDEHINTLYKDSTMGSGVRNPLPPADAAINFQSLLIDFWKDLVNESVETEAKSAEEAVQRTKDSQRLFETCLFHAPTTHPTFVNFNNAPPHNNVHSQLAAIFWGNQDKSLSTSTPNVDDASGMEGVMAISEPSDVLTVMIHADGRIGNGEREQWQLDEEIVLDRFLYENAAWAANRRGLQAISLGNARRTQEKIDRLTLHEGHDYLESLQTAIKHLESTIANKSTCSKADQREMMKIKLETTHQIISAKVDVLRKDLDEYKKEAGDKVFEVDDPAMKKHVYTLSAVLMYDGNVIGSKHLYMYLKHEDHWWKIIEHEAEKVNWEDIKGDKTGLWLDGGAYLLLYNRISPRVIPQLIPDNSTSSCSQVNIQAGQVALPATTDPSESTSPPALSTPGSSSEPTTTSFCNQNTLKSQTDRPDLDKATGADLIDLSGMMPSTEEDMWIEDSNARSVVALQEKSEESNKLKKDKEGDDTAMF</sequence>
<evidence type="ECO:0008006" key="4">
    <source>
        <dbReference type="Google" id="ProtNLM"/>
    </source>
</evidence>
<dbReference type="RefSeq" id="XP_066066189.1">
    <property type="nucleotide sequence ID" value="XM_066210092.1"/>
</dbReference>
<dbReference type="GeneID" id="91084850"/>
<reference evidence="2" key="2">
    <citation type="journal article" date="2022" name="Elife">
        <title>Obligate sexual reproduction of a homothallic fungus closely related to the Cryptococcus pathogenic species complex.</title>
        <authorList>
            <person name="Passer A.R."/>
            <person name="Clancey S.A."/>
            <person name="Shea T."/>
            <person name="David-Palma M."/>
            <person name="Averette A.F."/>
            <person name="Boekhout T."/>
            <person name="Porcel B.M."/>
            <person name="Nowrousian M."/>
            <person name="Cuomo C.A."/>
            <person name="Sun S."/>
            <person name="Heitman J."/>
            <person name="Coelho M.A."/>
        </authorList>
    </citation>
    <scope>NUCLEOTIDE SEQUENCE</scope>
    <source>
        <strain evidence="2">CBS 7841</strain>
    </source>
</reference>
<feature type="compositionally biased region" description="Polar residues" evidence="1">
    <location>
        <begin position="91"/>
        <end position="111"/>
    </location>
</feature>
<proteinExistence type="predicted"/>
<reference evidence="2" key="1">
    <citation type="submission" date="2016-06" db="EMBL/GenBank/DDBJ databases">
        <authorList>
            <person name="Cuomo C."/>
            <person name="Litvintseva A."/>
            <person name="Heitman J."/>
            <person name="Chen Y."/>
            <person name="Sun S."/>
            <person name="Springer D."/>
            <person name="Dromer F."/>
            <person name="Young S."/>
            <person name="Zeng Q."/>
            <person name="Chapman S."/>
            <person name="Gujja S."/>
            <person name="Saif S."/>
            <person name="Birren B."/>
        </authorList>
    </citation>
    <scope>NUCLEOTIDE SEQUENCE</scope>
    <source>
        <strain evidence="2">CBS 7841</strain>
    </source>
</reference>
<feature type="compositionally biased region" description="Polar residues" evidence="1">
    <location>
        <begin position="717"/>
        <end position="727"/>
    </location>
</feature>
<dbReference type="InterPro" id="IPR003903">
    <property type="entry name" value="UIM_dom"/>
</dbReference>
<dbReference type="InterPro" id="IPR038765">
    <property type="entry name" value="Papain-like_cys_pep_sf"/>
</dbReference>
<evidence type="ECO:0000313" key="2">
    <source>
        <dbReference type="EMBL" id="WVN85489.1"/>
    </source>
</evidence>
<organism evidence="2 3">
    <name type="scientific">Cryptococcus depauperatus CBS 7841</name>
    <dbReference type="NCBI Taxonomy" id="1295531"/>
    <lineage>
        <taxon>Eukaryota</taxon>
        <taxon>Fungi</taxon>
        <taxon>Dikarya</taxon>
        <taxon>Basidiomycota</taxon>
        <taxon>Agaricomycotina</taxon>
        <taxon>Tremellomycetes</taxon>
        <taxon>Tremellales</taxon>
        <taxon>Cryptococcaceae</taxon>
        <taxon>Cryptococcus</taxon>
    </lineage>
</organism>
<feature type="region of interest" description="Disordered" evidence="1">
    <location>
        <begin position="84"/>
        <end position="111"/>
    </location>
</feature>
<reference evidence="2" key="3">
    <citation type="submission" date="2024-01" db="EMBL/GenBank/DDBJ databases">
        <authorList>
            <person name="Coelho M.A."/>
            <person name="David-Palma M."/>
            <person name="Shea T."/>
            <person name="Sun S."/>
            <person name="Cuomo C.A."/>
            <person name="Heitman J."/>
        </authorList>
    </citation>
    <scope>NUCLEOTIDE SEQUENCE</scope>
    <source>
        <strain evidence="2">CBS 7841</strain>
    </source>
</reference>
<evidence type="ECO:0000313" key="3">
    <source>
        <dbReference type="Proteomes" id="UP000094043"/>
    </source>
</evidence>
<accession>A0AAJ8JNJ0</accession>
<dbReference type="KEGG" id="cdep:91084850"/>
<evidence type="ECO:0000256" key="1">
    <source>
        <dbReference type="SAM" id="MobiDB-lite"/>
    </source>
</evidence>
<feature type="region of interest" description="Disordered" evidence="1">
    <location>
        <begin position="714"/>
        <end position="760"/>
    </location>
</feature>
<feature type="region of interest" description="Disordered" evidence="1">
    <location>
        <begin position="791"/>
        <end position="814"/>
    </location>
</feature>
<dbReference type="SUPFAM" id="SSF54001">
    <property type="entry name" value="Cysteine proteinases"/>
    <property type="match status" value="1"/>
</dbReference>